<dbReference type="AlphaFoldDB" id="A0A932HYV0"/>
<dbReference type="EMBL" id="JACPUR010000013">
    <property type="protein sequence ID" value="MBI3126978.1"/>
    <property type="molecule type" value="Genomic_DNA"/>
</dbReference>
<dbReference type="Pfam" id="PF19278">
    <property type="entry name" value="Hydant_A_C"/>
    <property type="match status" value="1"/>
</dbReference>
<dbReference type="InterPro" id="IPR008040">
    <property type="entry name" value="Hydant_A_N"/>
</dbReference>
<dbReference type="GO" id="GO:0005829">
    <property type="term" value="C:cytosol"/>
    <property type="evidence" value="ECO:0007669"/>
    <property type="project" value="TreeGrafter"/>
</dbReference>
<dbReference type="InterPro" id="IPR002821">
    <property type="entry name" value="Hydantoinase_A"/>
</dbReference>
<evidence type="ECO:0000313" key="5">
    <source>
        <dbReference type="Proteomes" id="UP000782312"/>
    </source>
</evidence>
<dbReference type="GO" id="GO:0017168">
    <property type="term" value="F:5-oxoprolinase (ATP-hydrolyzing) activity"/>
    <property type="evidence" value="ECO:0007669"/>
    <property type="project" value="TreeGrafter"/>
</dbReference>
<reference evidence="4" key="1">
    <citation type="submission" date="2020-07" db="EMBL/GenBank/DDBJ databases">
        <title>Huge and variable diversity of episymbiotic CPR bacteria and DPANN archaea in groundwater ecosystems.</title>
        <authorList>
            <person name="He C.Y."/>
            <person name="Keren R."/>
            <person name="Whittaker M."/>
            <person name="Farag I.F."/>
            <person name="Doudna J."/>
            <person name="Cate J.H.D."/>
            <person name="Banfield J.F."/>
        </authorList>
    </citation>
    <scope>NUCLEOTIDE SEQUENCE</scope>
    <source>
        <strain evidence="4">NC_groundwater_763_Ag_S-0.2um_68_21</strain>
    </source>
</reference>
<evidence type="ECO:0000259" key="1">
    <source>
        <dbReference type="Pfam" id="PF01968"/>
    </source>
</evidence>
<organism evidence="4 5">
    <name type="scientific">Tectimicrobiota bacterium</name>
    <dbReference type="NCBI Taxonomy" id="2528274"/>
    <lineage>
        <taxon>Bacteria</taxon>
        <taxon>Pseudomonadati</taxon>
        <taxon>Nitrospinota/Tectimicrobiota group</taxon>
        <taxon>Candidatus Tectimicrobiota</taxon>
    </lineage>
</organism>
<dbReference type="InterPro" id="IPR049517">
    <property type="entry name" value="ACX-like_C"/>
</dbReference>
<name>A0A932HYV0_UNCTE</name>
<evidence type="ECO:0000259" key="2">
    <source>
        <dbReference type="Pfam" id="PF05378"/>
    </source>
</evidence>
<dbReference type="PANTHER" id="PTHR11365:SF23">
    <property type="entry name" value="HYPOTHETICAL 5-OXOPROLINASE (EUROFUNG)-RELATED"/>
    <property type="match status" value="1"/>
</dbReference>
<proteinExistence type="predicted"/>
<evidence type="ECO:0000313" key="4">
    <source>
        <dbReference type="EMBL" id="MBI3126978.1"/>
    </source>
</evidence>
<dbReference type="GO" id="GO:0006749">
    <property type="term" value="P:glutathione metabolic process"/>
    <property type="evidence" value="ECO:0007669"/>
    <property type="project" value="TreeGrafter"/>
</dbReference>
<dbReference type="InterPro" id="IPR045079">
    <property type="entry name" value="Oxoprolinase-like"/>
</dbReference>
<feature type="domain" description="Hydantoinase/oxoprolinase N-terminal" evidence="2">
    <location>
        <begin position="2"/>
        <end position="182"/>
    </location>
</feature>
<feature type="domain" description="Hydantoinase A/oxoprolinase" evidence="1">
    <location>
        <begin position="204"/>
        <end position="496"/>
    </location>
</feature>
<dbReference type="Pfam" id="PF05378">
    <property type="entry name" value="Hydant_A_N"/>
    <property type="match status" value="1"/>
</dbReference>
<evidence type="ECO:0000259" key="3">
    <source>
        <dbReference type="Pfam" id="PF19278"/>
    </source>
</evidence>
<feature type="domain" description="Acetophenone carboxylase-like C-terminal" evidence="3">
    <location>
        <begin position="513"/>
        <end position="675"/>
    </location>
</feature>
<sequence>MRFAVDTGGTFTDLVLEDDAGALHMFKAPTTPHQPAEGILAAVAAAAESFSTTVEELLDAGELFIHGTTHATNAIVTGSTAKTAFLTTKGHPDILVLREGGRLEPFNFLVPFPKPYIPRALTFEVPERIGADGTVHEPLDEKEVVSIISRLREIEVEAVAVCLLWSTVNPAHEVRIGELLGERLPEVPHTLSHALNPMLREYRRASSACIDASLKPLMSRYIGGLEERLREKGFRGRLLMLTSKGGVMDAGELAKAPIHSVGSGPSMAPIAGRHFARLDARAETAIVADTGGTTYDVSLVRRGVIPMTPETWLGQRYRGHILGFPSVDVKSIGAGGGSIAWVDEGGLLHVGPQSAGAVPGPACYGKGGELPTVTDASLVLGHIDPFFFLGGTMQLDAGLAARAIEAHVARPLRLSLEKAADAILRLATENMVGAIEQITIHQGIDPREAVLIGGGGAAGLNSVAIARRLGCRQVIIPHLGAALSAAGALMSDLQADYRSLFYTVTGKFDFEGVNAALRSLEEKCRAFIKGPGRGAVDHAIDFYAEARYRHQIWEIDVPLEKGRFKSPKDIQRAREAFDGIHEEIFAFRDPGSEVEFVGWRAAARCRLRKGQLGRLAREGLYEKELAPSRMAYFDGRRQKTRVALFGSLKVDAPVRGPAVIESPFTTVVIEPGASAHRNRAGNLVIRP</sequence>
<dbReference type="PANTHER" id="PTHR11365">
    <property type="entry name" value="5-OXOPROLINASE RELATED"/>
    <property type="match status" value="1"/>
</dbReference>
<comment type="caution">
    <text evidence="4">The sequence shown here is derived from an EMBL/GenBank/DDBJ whole genome shotgun (WGS) entry which is preliminary data.</text>
</comment>
<gene>
    <name evidence="4" type="ORF">HYZ11_05170</name>
</gene>
<protein>
    <submittedName>
        <fullName evidence="4">Hydantoinase/oxoprolinase family protein</fullName>
    </submittedName>
</protein>
<dbReference type="Pfam" id="PF01968">
    <property type="entry name" value="Hydantoinase_A"/>
    <property type="match status" value="1"/>
</dbReference>
<dbReference type="Proteomes" id="UP000782312">
    <property type="component" value="Unassembled WGS sequence"/>
</dbReference>
<accession>A0A932HYV0</accession>